<evidence type="ECO:0000313" key="1">
    <source>
        <dbReference type="EMBL" id="MFD2591884.1"/>
    </source>
</evidence>
<name>A0ABW5NAI2_9FLAO</name>
<sequence>MKLTMPIEIDLLDFFKTGRFDHLKLGQTKEWIVNNFPDPDCFDADFLTAEVNIWTYGGIELHFENEKLYLIFSDYWYEGKLDSGNQLKLNKWIFDDISQLNLLFVMTKLNEHNIDYKKKTDNLGVLLRLRSGVELTFENIDDIEGVSTNSFQLTSFSLVAENPYRWKE</sequence>
<evidence type="ECO:0000313" key="2">
    <source>
        <dbReference type="Proteomes" id="UP001597459"/>
    </source>
</evidence>
<dbReference type="EMBL" id="JBHULX010000027">
    <property type="protein sequence ID" value="MFD2591884.1"/>
    <property type="molecule type" value="Genomic_DNA"/>
</dbReference>
<dbReference type="Proteomes" id="UP001597459">
    <property type="component" value="Unassembled WGS sequence"/>
</dbReference>
<reference evidence="2" key="1">
    <citation type="journal article" date="2019" name="Int. J. Syst. Evol. Microbiol.">
        <title>The Global Catalogue of Microorganisms (GCM) 10K type strain sequencing project: providing services to taxonomists for standard genome sequencing and annotation.</title>
        <authorList>
            <consortium name="The Broad Institute Genomics Platform"/>
            <consortium name="The Broad Institute Genome Sequencing Center for Infectious Disease"/>
            <person name="Wu L."/>
            <person name="Ma J."/>
        </authorList>
    </citation>
    <scope>NUCLEOTIDE SEQUENCE [LARGE SCALE GENOMIC DNA]</scope>
    <source>
        <strain evidence="2">KCTC 42423</strain>
    </source>
</reference>
<keyword evidence="2" id="KW-1185">Reference proteome</keyword>
<accession>A0ABW5NAI2</accession>
<protein>
    <submittedName>
        <fullName evidence="1">Uncharacterized protein</fullName>
    </submittedName>
</protein>
<gene>
    <name evidence="1" type="ORF">ACFSTE_13690</name>
</gene>
<dbReference type="RefSeq" id="WP_378258535.1">
    <property type="nucleotide sequence ID" value="NZ_JBHSJV010000001.1"/>
</dbReference>
<comment type="caution">
    <text evidence="1">The sequence shown here is derived from an EMBL/GenBank/DDBJ whole genome shotgun (WGS) entry which is preliminary data.</text>
</comment>
<proteinExistence type="predicted"/>
<organism evidence="1 2">
    <name type="scientific">Aquimarina hainanensis</name>
    <dbReference type="NCBI Taxonomy" id="1578017"/>
    <lineage>
        <taxon>Bacteria</taxon>
        <taxon>Pseudomonadati</taxon>
        <taxon>Bacteroidota</taxon>
        <taxon>Flavobacteriia</taxon>
        <taxon>Flavobacteriales</taxon>
        <taxon>Flavobacteriaceae</taxon>
        <taxon>Aquimarina</taxon>
    </lineage>
</organism>